<organism evidence="8 9">
    <name type="scientific">Ajellomyces capsulatus (strain H143)</name>
    <name type="common">Darling's disease fungus</name>
    <name type="synonym">Histoplasma capsulatum</name>
    <dbReference type="NCBI Taxonomy" id="544712"/>
    <lineage>
        <taxon>Eukaryota</taxon>
        <taxon>Fungi</taxon>
        <taxon>Dikarya</taxon>
        <taxon>Ascomycota</taxon>
        <taxon>Pezizomycotina</taxon>
        <taxon>Eurotiomycetes</taxon>
        <taxon>Eurotiomycetidae</taxon>
        <taxon>Onygenales</taxon>
        <taxon>Ajellomycetaceae</taxon>
        <taxon>Histoplasma</taxon>
    </lineage>
</organism>
<dbReference type="SUPFAM" id="SSF56112">
    <property type="entry name" value="Protein kinase-like (PK-like)"/>
    <property type="match status" value="1"/>
</dbReference>
<dbReference type="HOGENOM" id="CLU_019189_11_1_1"/>
<dbReference type="InterPro" id="IPR002575">
    <property type="entry name" value="Aminoglycoside_PTrfase"/>
</dbReference>
<dbReference type="VEuPathDB" id="FungiDB:HCDG_00281"/>
<dbReference type="CDD" id="cd05120">
    <property type="entry name" value="APH_ChoK_like"/>
    <property type="match status" value="1"/>
</dbReference>
<sequence length="425" mass="48337">MSGSDQWTTLTSQSNQIGVAENSAFASFVSATIAEGSFNKTFRLRMDNESVAIAKIPHPIAGPKYYTTASEVATMDFIPVPQVYAWNLHIDSAEYIIMEEAPGTKLEDVWDHLPLEDRIAIMKDLLLIENKLLSSREPIPNITAAPHIVAPTIRHTDLHSDNLLVDNGHITSAIDWQGAWAGPLFLERRHPRPIDHHGDVILKPPVNFKDLVPNEKSRLRRQITSSIVLYLYEQQTAKINPRLDRILRSKLGRIRCDPITFASNTWDDDLLPLRESLINVERPCPNFYSKHWSKLGFNFVCPIHFIEEELQAHTKYGKGWNDVQDFWRFVQVIVTRDGWTTHDDAATLFSELRDFGLRNMGRKDRKDFEAQTNSCIAHSDIRKNNVLFGPKGHGSLDGSGAIHPIILSQFILVDHRRLSETQLIV</sequence>
<evidence type="ECO:0000256" key="1">
    <source>
        <dbReference type="ARBA" id="ARBA00004173"/>
    </source>
</evidence>
<dbReference type="Gene3D" id="3.90.1200.10">
    <property type="match status" value="1"/>
</dbReference>
<dbReference type="GO" id="GO:0005739">
    <property type="term" value="C:mitochondrion"/>
    <property type="evidence" value="ECO:0007669"/>
    <property type="project" value="UniProtKB-SubCell"/>
</dbReference>
<accession>C6H4W0</accession>
<dbReference type="PANTHER" id="PTHR36091:SF1">
    <property type="entry name" value="ALTERED INHERITANCE OF MITOCHONDRIA PROTEIN 9, MITOCHONDRIAL"/>
    <property type="match status" value="1"/>
</dbReference>
<evidence type="ECO:0000313" key="9">
    <source>
        <dbReference type="Proteomes" id="UP000002624"/>
    </source>
</evidence>
<evidence type="ECO:0000313" key="8">
    <source>
        <dbReference type="EMBL" id="EER44702.1"/>
    </source>
</evidence>
<name>C6H4W0_AJECH</name>
<evidence type="ECO:0000256" key="3">
    <source>
        <dbReference type="ARBA" id="ARBA00016197"/>
    </source>
</evidence>
<dbReference type="Pfam" id="PF01636">
    <property type="entry name" value="APH"/>
    <property type="match status" value="1"/>
</dbReference>
<dbReference type="OrthoDB" id="2968323at2759"/>
<reference evidence="9" key="1">
    <citation type="submission" date="2009-05" db="EMBL/GenBank/DDBJ databases">
        <title>The genome sequence of Ajellomyces capsulatus strain H143.</title>
        <authorList>
            <person name="Champion M."/>
            <person name="Cuomo C.A."/>
            <person name="Ma L.-J."/>
            <person name="Henn M.R."/>
            <person name="Sil A."/>
            <person name="Goldman B."/>
            <person name="Young S.K."/>
            <person name="Kodira C.D."/>
            <person name="Zeng Q."/>
            <person name="Koehrsen M."/>
            <person name="Alvarado L."/>
            <person name="Berlin A.M."/>
            <person name="Borenstein D."/>
            <person name="Chen Z."/>
            <person name="Engels R."/>
            <person name="Freedman E."/>
            <person name="Gellesch M."/>
            <person name="Goldberg J."/>
            <person name="Griggs A."/>
            <person name="Gujja S."/>
            <person name="Heiman D.I."/>
            <person name="Hepburn T.A."/>
            <person name="Howarth C."/>
            <person name="Jen D."/>
            <person name="Larson L."/>
            <person name="Lewis B."/>
            <person name="Mehta T."/>
            <person name="Park D."/>
            <person name="Pearson M."/>
            <person name="Roberts A."/>
            <person name="Saif S."/>
            <person name="Shea T.D."/>
            <person name="Shenoy N."/>
            <person name="Sisk P."/>
            <person name="Stolte C."/>
            <person name="Sykes S."/>
            <person name="Walk T."/>
            <person name="White J."/>
            <person name="Yandava C."/>
            <person name="Klein B."/>
            <person name="McEwen J.G."/>
            <person name="Puccia R."/>
            <person name="Goldman G.H."/>
            <person name="Felipe M.S."/>
            <person name="Nino-Vega G."/>
            <person name="San-Blas G."/>
            <person name="Taylor J.W."/>
            <person name="Mendoza L."/>
            <person name="Galagan J.E."/>
            <person name="Nusbaum C."/>
            <person name="Birren B.W."/>
        </authorList>
    </citation>
    <scope>NUCLEOTIDE SEQUENCE [LARGE SCALE GENOMIC DNA]</scope>
    <source>
        <strain evidence="9">H143</strain>
    </source>
</reference>
<evidence type="ECO:0000256" key="5">
    <source>
        <dbReference type="ARBA" id="ARBA00023128"/>
    </source>
</evidence>
<dbReference type="STRING" id="544712.C6H4W0"/>
<dbReference type="InterPro" id="IPR011009">
    <property type="entry name" value="Kinase-like_dom_sf"/>
</dbReference>
<comment type="subcellular location">
    <subcellularLocation>
        <location evidence="1">Mitochondrion</location>
    </subcellularLocation>
</comment>
<comment type="similarity">
    <text evidence="2">Belongs to the AIM9 family.</text>
</comment>
<feature type="domain" description="Aminoglycoside phosphotransferase" evidence="7">
    <location>
        <begin position="150"/>
        <end position="184"/>
    </location>
</feature>
<gene>
    <name evidence="8" type="ORF">HCDG_00281</name>
</gene>
<dbReference type="EMBL" id="GG692419">
    <property type="protein sequence ID" value="EER44702.1"/>
    <property type="molecule type" value="Genomic_DNA"/>
</dbReference>
<dbReference type="PANTHER" id="PTHR36091">
    <property type="entry name" value="ALTERED INHERITANCE OF MITOCHONDRIA PROTEIN 9, MITOCHONDRIAL"/>
    <property type="match status" value="1"/>
</dbReference>
<evidence type="ECO:0000259" key="7">
    <source>
        <dbReference type="Pfam" id="PF01636"/>
    </source>
</evidence>
<dbReference type="OMA" id="TFASNTW"/>
<keyword evidence="5" id="KW-0496">Mitochondrion</keyword>
<dbReference type="AlphaFoldDB" id="C6H4W0"/>
<evidence type="ECO:0000256" key="4">
    <source>
        <dbReference type="ARBA" id="ARBA00022946"/>
    </source>
</evidence>
<dbReference type="Proteomes" id="UP000002624">
    <property type="component" value="Unassembled WGS sequence"/>
</dbReference>
<keyword evidence="4" id="KW-0809">Transit peptide</keyword>
<evidence type="ECO:0000256" key="2">
    <source>
        <dbReference type="ARBA" id="ARBA00005543"/>
    </source>
</evidence>
<proteinExistence type="inferred from homology"/>
<evidence type="ECO:0000256" key="6">
    <source>
        <dbReference type="ARBA" id="ARBA00031849"/>
    </source>
</evidence>
<protein>
    <recommendedName>
        <fullName evidence="3">Altered inheritance of mitochondria protein 9, mitochondrial</fullName>
    </recommendedName>
    <alternativeName>
        <fullName evidence="6">Found in mitochondrial proteome protein 29</fullName>
    </alternativeName>
</protein>
<dbReference type="InterPro" id="IPR051035">
    <property type="entry name" value="Mito_inheritance_9"/>
</dbReference>